<dbReference type="GO" id="GO:0005509">
    <property type="term" value="F:calcium ion binding"/>
    <property type="evidence" value="ECO:0007669"/>
    <property type="project" value="InterPro"/>
</dbReference>
<comment type="caution">
    <text evidence="16">The sequence shown here is derived from an EMBL/GenBank/DDBJ whole genome shotgun (WGS) entry which is preliminary data.</text>
</comment>
<keyword evidence="6 11" id="KW-0472">Membrane</keyword>
<evidence type="ECO:0008006" key="18">
    <source>
        <dbReference type="Google" id="ProtNLM"/>
    </source>
</evidence>
<dbReference type="SUPFAM" id="SSF49785">
    <property type="entry name" value="Galactose-binding domain-like"/>
    <property type="match status" value="1"/>
</dbReference>
<dbReference type="InterPro" id="IPR003915">
    <property type="entry name" value="PKD_2"/>
</dbReference>
<protein>
    <recommendedName>
        <fullName evidence="18">Polycystic kidney disease protein 1-like 2</fullName>
    </recommendedName>
</protein>
<evidence type="ECO:0000256" key="6">
    <source>
        <dbReference type="ARBA" id="ARBA00023136"/>
    </source>
</evidence>
<feature type="transmembrane region" description="Helical" evidence="11">
    <location>
        <begin position="1506"/>
        <end position="1527"/>
    </location>
</feature>
<feature type="transmembrane region" description="Helical" evidence="11">
    <location>
        <begin position="2089"/>
        <end position="2108"/>
    </location>
</feature>
<dbReference type="SMART" id="SM00303">
    <property type="entry name" value="GPS"/>
    <property type="match status" value="1"/>
</dbReference>
<dbReference type="InterPro" id="IPR000203">
    <property type="entry name" value="GPS"/>
</dbReference>
<dbReference type="InterPro" id="IPR051223">
    <property type="entry name" value="Polycystin"/>
</dbReference>
<keyword evidence="3 11" id="KW-0812">Transmembrane</keyword>
<dbReference type="PROSITE" id="PS50022">
    <property type="entry name" value="FA58C_3"/>
    <property type="match status" value="1"/>
</dbReference>
<feature type="transmembrane region" description="Helical" evidence="11">
    <location>
        <begin position="1968"/>
        <end position="1989"/>
    </location>
</feature>
<evidence type="ECO:0000256" key="8">
    <source>
        <dbReference type="ARBA" id="ARBA00023180"/>
    </source>
</evidence>
<keyword evidence="8" id="KW-0325">Glycoprotein</keyword>
<comment type="subcellular location">
    <subcellularLocation>
        <location evidence="1">Membrane</location>
        <topology evidence="1">Multi-pass membrane protein</topology>
    </subcellularLocation>
</comment>
<feature type="disulfide bond" evidence="9">
    <location>
        <begin position="1769"/>
        <end position="1783"/>
    </location>
</feature>
<dbReference type="Gene3D" id="2.60.220.50">
    <property type="match status" value="1"/>
</dbReference>
<dbReference type="GO" id="GO:0016020">
    <property type="term" value="C:membrane"/>
    <property type="evidence" value="ECO:0007669"/>
    <property type="project" value="UniProtKB-SubCell"/>
</dbReference>
<dbReference type="Proteomes" id="UP001159428">
    <property type="component" value="Unassembled WGS sequence"/>
</dbReference>
<dbReference type="PANTHER" id="PTHR10877">
    <property type="entry name" value="POLYCYSTIN FAMILY MEMBER"/>
    <property type="match status" value="1"/>
</dbReference>
<evidence type="ECO:0000259" key="15">
    <source>
        <dbReference type="PROSITE" id="PS50221"/>
    </source>
</evidence>
<feature type="transmembrane region" description="Helical" evidence="11">
    <location>
        <begin position="1933"/>
        <end position="1956"/>
    </location>
</feature>
<dbReference type="PRINTS" id="PR01433">
    <property type="entry name" value="POLYCYSTIN2"/>
</dbReference>
<dbReference type="Pfam" id="PF01825">
    <property type="entry name" value="GPS"/>
    <property type="match status" value="1"/>
</dbReference>
<dbReference type="GO" id="GO:0005262">
    <property type="term" value="F:calcium channel activity"/>
    <property type="evidence" value="ECO:0007669"/>
    <property type="project" value="TreeGrafter"/>
</dbReference>
<dbReference type="SUPFAM" id="SSF49723">
    <property type="entry name" value="Lipase/lipooxygenase domain (PLAT/LH2 domain)"/>
    <property type="match status" value="1"/>
</dbReference>
<feature type="transmembrane region" description="Helical" evidence="11">
    <location>
        <begin position="1589"/>
        <end position="1612"/>
    </location>
</feature>
<proteinExistence type="inferred from homology"/>
<keyword evidence="7" id="KW-1015">Disulfide bond</keyword>
<dbReference type="EMBL" id="CALNXJ010000007">
    <property type="protein sequence ID" value="CAH3043727.1"/>
    <property type="molecule type" value="Genomic_DNA"/>
</dbReference>
<dbReference type="Gene3D" id="1.10.287.70">
    <property type="match status" value="1"/>
</dbReference>
<dbReference type="Pfam" id="PF02010">
    <property type="entry name" value="REJ"/>
    <property type="match status" value="1"/>
</dbReference>
<organism evidence="16 17">
    <name type="scientific">Pocillopora meandrina</name>
    <dbReference type="NCBI Taxonomy" id="46732"/>
    <lineage>
        <taxon>Eukaryota</taxon>
        <taxon>Metazoa</taxon>
        <taxon>Cnidaria</taxon>
        <taxon>Anthozoa</taxon>
        <taxon>Hexacorallia</taxon>
        <taxon>Scleractinia</taxon>
        <taxon>Astrocoeniina</taxon>
        <taxon>Pocilloporidae</taxon>
        <taxon>Pocillopora</taxon>
    </lineage>
</organism>
<dbReference type="Gene3D" id="2.60.120.260">
    <property type="entry name" value="Galactose-binding domain-like"/>
    <property type="match status" value="1"/>
</dbReference>
<evidence type="ECO:0000256" key="12">
    <source>
        <dbReference type="SAM" id="SignalP"/>
    </source>
</evidence>
<comment type="caution">
    <text evidence="10">Lacks conserved residue(s) required for the propagation of feature annotation.</text>
</comment>
<dbReference type="InterPro" id="IPR036392">
    <property type="entry name" value="PLAT/LH2_dom_sf"/>
</dbReference>
<feature type="chain" id="PRO_5043773598" description="Polycystic kidney disease protein 1-like 2" evidence="12">
    <location>
        <begin position="19"/>
        <end position="2328"/>
    </location>
</feature>
<feature type="transmembrane region" description="Helical" evidence="11">
    <location>
        <begin position="1663"/>
        <end position="1683"/>
    </location>
</feature>
<evidence type="ECO:0000256" key="10">
    <source>
        <dbReference type="PROSITE-ProRule" id="PRU00152"/>
    </source>
</evidence>
<feature type="transmembrane region" description="Helical" evidence="11">
    <location>
        <begin position="1548"/>
        <end position="1569"/>
    </location>
</feature>
<feature type="transmembrane region" description="Helical" evidence="11">
    <location>
        <begin position="1466"/>
        <end position="1486"/>
    </location>
</feature>
<evidence type="ECO:0000259" key="14">
    <source>
        <dbReference type="PROSITE" id="PS50095"/>
    </source>
</evidence>
<dbReference type="PROSITE" id="PS50221">
    <property type="entry name" value="GAIN_B"/>
    <property type="match status" value="1"/>
</dbReference>
<feature type="transmembrane region" description="Helical" evidence="11">
    <location>
        <begin position="2060"/>
        <end position="2083"/>
    </location>
</feature>
<dbReference type="SMART" id="SM00308">
    <property type="entry name" value="LH2"/>
    <property type="match status" value="1"/>
</dbReference>
<evidence type="ECO:0000256" key="5">
    <source>
        <dbReference type="ARBA" id="ARBA00022989"/>
    </source>
</evidence>
<dbReference type="InterPro" id="IPR002859">
    <property type="entry name" value="PKD/REJ-like"/>
</dbReference>
<dbReference type="Pfam" id="PF20519">
    <property type="entry name" value="Polycystin_dom"/>
    <property type="match status" value="1"/>
</dbReference>
<accession>A0AAU9VZQ1</accession>
<evidence type="ECO:0000259" key="13">
    <source>
        <dbReference type="PROSITE" id="PS50022"/>
    </source>
</evidence>
<dbReference type="Gene3D" id="2.60.60.20">
    <property type="entry name" value="PLAT/LH2 domain"/>
    <property type="match status" value="1"/>
</dbReference>
<gene>
    <name evidence="16" type="ORF">PMEA_00031698</name>
</gene>
<feature type="transmembrane region" description="Helical" evidence="11">
    <location>
        <begin position="1256"/>
        <end position="1276"/>
    </location>
</feature>
<feature type="signal peptide" evidence="12">
    <location>
        <begin position="1"/>
        <end position="18"/>
    </location>
</feature>
<dbReference type="SMART" id="SM00231">
    <property type="entry name" value="FA58C"/>
    <property type="match status" value="1"/>
</dbReference>
<dbReference type="InterPro" id="IPR008979">
    <property type="entry name" value="Galactose-bd-like_sf"/>
</dbReference>
<feature type="domain" description="F5/8 type C" evidence="13">
    <location>
        <begin position="26"/>
        <end position="178"/>
    </location>
</feature>
<evidence type="ECO:0000256" key="1">
    <source>
        <dbReference type="ARBA" id="ARBA00004141"/>
    </source>
</evidence>
<sequence>MLVILPFLLLALTRYGYGQRNCSDDCTKALGMENNKIKNSQIIVVLVYNDDYANFGSQNARLHNSLGYRGDPQVARVSNFLVINFDEEMVITAIATQGFGDPKVNEWVTSFQLLYKDSKGDQKSVKGTDGQALVFLGNMDGNTVKLNSLPIPVLTTVVTIIPLTANNNVGLRLELYGCKGGHYFVAWLMLKETLFTLAYTDPLNYEYEEATATVLDEIDRILGTSRGFLRARIIELTPQTSTSMATMVTAMVEIHCLRSSEPVLLAKLKTALEEFETAFEPSYIKFQYPKRCGCTPLKAKVKLRKTIKTAEVHRRSQMLRFPVELENSCKSSGSKFYSWTVSKIDKETGLFGPLLKLGKKMWFFLPLRMIDVGYAYIQCLVEISGNTGSIAYDYGYVRVVRDPLEARITDISNSSSKIVLSGKESRDTGNRRSGTRGLRFAWFCRLGNETFSHEVELVVDRPLGRTKSNSGCLGFGPGRLTSTDEVLTLNITDMIKSKMYIFKLIIEKDVRNASAVYEFTVKPVVSISVRCLSNCGEKVTPQDYLLLEAHCVGDSCSRVSKYEWSVHLVNQEDLSVQEIHHKRIYPQMNSQRFLMEDVSKLQDDRNKQIIYVVKAVAKLDEKTQFEGEFTFVVNSPPRKTPKTRCHVTPMEGEAVLTDFIISCSGWNDEDKPLIYEFRYQDKYGMVLIQTGRLNRVITKLPVGKATEDYSLVLEAQVGDSFKDFTETRLLVKVRPPKQSELKNGLVDKQLNVIRDLVQAGDADRATELAFMLMSTVKDFSDESFEEKSSAIVHDMKDLKVNSVVHVTKVTAVVAWATEDRKTVPMSLRADALTLLTEATDFMALQFTSNSTHDAQLAKNVSSGLLNSIGSILNISSRDAKVETRDNYVKENGKETTMKTMELIRKVGEVLYVTDDNRQNKTVVKSNFVDIVIYKEKPEDLSGKNISENGASVVIPDSKDVFPNANERVTIQMMTFKENPYTWDKTASSIKSSVIDITLKGGTGFEVQINNLSQPFVLHIPYRETNRDLKAEKEKRPLFLQPGKFRYHTLVIPTENHLVSLRIATVGDHQLAVYFGREFKPTVSNYTFVNNLPDVSSCNGNNSLRLTNCSDDIHALKLIGYPPGLYYVGIIRVPPAARFRRSCINKGRRAKRSCVQVKDPPTTPPPTPRIITMRYNATTDVNYTFSVNIAACLFWSEREERWSSKGCQVGRGSKPGRVHCLCNHLTSFGGEFFVAPNPIDFDKVWEEFGRLGATGNYAVLATVCSMLWFYFVGLVFARRADKRDELKVIAEFDLSSPQDGNHTYAISIQTGAWRNSGTTANVGLVLFGEESVSNPIFFAHQHLERIFFARGSVNTFTLSLEKSLGSLYKVNVWHDNSGKNPSWFLLEIIIEELRTKEKWHFVANRWLAVEKGLGEIELELRAASNEDLLQFRNVFHSRTQQAVGDSHLWFSLFTKPPHNQFTRCQRLSCCMSVIFCAMVTGTMFYRFGAQATDTFHLGPLKLSWTEIKIGIQSGLVAIPVNFLVVTIFRNSKYSRDQGTSSGCLPHFCIYIGWVLCISAMFASAAFTVFYSLSWGAEISNQWLVSMTLSFFQDVLLVQPFKVLCIICLLSVVVRKPVNHEEVCQSQYQPEHHSVRTDELKQEARILKMDEIEDARRKRHREVKAFRAIVEIYFFIVFISLFMIVCYGNRDSLRYSVTKSAEDLFKGFAKVNNKSSLWNWVRSTFVRGLFDTRWYNGELFDYEEGFIANRENFLVGMPRLRQVRILPEMYCDVYNQVEGLVFPRCLPLYDTHEEDTTPYYKPGWIPVSNFSGFASSDDEINLLCPKPWQYITADLLGTVPFKGKMATYGGGGYVANLGYNSESALAVINSLEENRWIDDKTAAVFIEFTVFDPSTSLFGVAKYVYERLLTGGVLTSSNVKAITVYLPHSSNSFRLFYLLSQALLMLIIVGFAIMEMVKAFRGGHSYFRQFWSWADMLLLFVSAAGIGIMFYKEKFMRDYVTNVRENPYDNWSTDHIVLWSEIEDYLLSVVMFLATIKSLRLIRFNHHIYQMRFTLRSSLTPICSFMAIFLVVVVSFASFGLLSFGSSIDNYSSLPLAVGSLLQMLIGGRFSYYQLKFAADGFLGPLFLFLYLMTSMAVVLNTFVAILNESYSTSRIEKSKDIDDIDSVELAQYLMSCIKSWIGFCRSFYEFLKESVKCRRVFTPQKPVNEYHSVPSSKTSHLAPRLASLESLNEIEEGLSKLSLVDDLLSNVQARLRRISEQTLLEESLYTLQTTNEGKTSSEYKLDFESDSDSFLEVVGYPSSASSTLNFDDIFSFHGLSESDISETRL</sequence>
<keyword evidence="17" id="KW-1185">Reference proteome</keyword>
<evidence type="ECO:0000256" key="11">
    <source>
        <dbReference type="SAM" id="Phobius"/>
    </source>
</evidence>
<dbReference type="FunFam" id="2.60.220.50:FF:000044">
    <property type="entry name" value="Predicted protein"/>
    <property type="match status" value="1"/>
</dbReference>
<name>A0AAU9VZQ1_9CNID</name>
<dbReference type="PROSITE" id="PS50095">
    <property type="entry name" value="PLAT"/>
    <property type="match status" value="1"/>
</dbReference>
<keyword evidence="5 11" id="KW-1133">Transmembrane helix</keyword>
<feature type="domain" description="PLAT" evidence="14">
    <location>
        <begin position="1301"/>
        <end position="1420"/>
    </location>
</feature>
<evidence type="ECO:0000313" key="16">
    <source>
        <dbReference type="EMBL" id="CAH3043727.1"/>
    </source>
</evidence>
<dbReference type="GO" id="GO:0050982">
    <property type="term" value="P:detection of mechanical stimulus"/>
    <property type="evidence" value="ECO:0007669"/>
    <property type="project" value="TreeGrafter"/>
</dbReference>
<dbReference type="InterPro" id="IPR013122">
    <property type="entry name" value="PKD1_2_channel"/>
</dbReference>
<dbReference type="InterPro" id="IPR046791">
    <property type="entry name" value="Polycystin_dom"/>
</dbReference>
<dbReference type="Pfam" id="PF00754">
    <property type="entry name" value="F5_F8_type_C"/>
    <property type="match status" value="1"/>
</dbReference>
<dbReference type="Pfam" id="PF01477">
    <property type="entry name" value="PLAT"/>
    <property type="match status" value="1"/>
</dbReference>
<feature type="domain" description="GAIN-B" evidence="15">
    <location>
        <begin position="1078"/>
        <end position="1239"/>
    </location>
</feature>
<reference evidence="16 17" key="1">
    <citation type="submission" date="2022-05" db="EMBL/GenBank/DDBJ databases">
        <authorList>
            <consortium name="Genoscope - CEA"/>
            <person name="William W."/>
        </authorList>
    </citation>
    <scope>NUCLEOTIDE SEQUENCE [LARGE SCALE GENOMIC DNA]</scope>
</reference>
<evidence type="ECO:0000256" key="2">
    <source>
        <dbReference type="ARBA" id="ARBA00007200"/>
    </source>
</evidence>
<evidence type="ECO:0000256" key="9">
    <source>
        <dbReference type="PIRSR" id="PIRSR603915-2"/>
    </source>
</evidence>
<evidence type="ECO:0000313" key="17">
    <source>
        <dbReference type="Proteomes" id="UP001159428"/>
    </source>
</evidence>
<comment type="similarity">
    <text evidence="2">Belongs to the polycystin family.</text>
</comment>
<feature type="transmembrane region" description="Helical" evidence="11">
    <location>
        <begin position="2120"/>
        <end position="2145"/>
    </location>
</feature>
<dbReference type="InterPro" id="IPR046338">
    <property type="entry name" value="GAIN_dom_sf"/>
</dbReference>
<feature type="transmembrane region" description="Helical" evidence="11">
    <location>
        <begin position="2023"/>
        <end position="2040"/>
    </location>
</feature>
<evidence type="ECO:0000256" key="4">
    <source>
        <dbReference type="ARBA" id="ARBA00022729"/>
    </source>
</evidence>
<evidence type="ECO:0000256" key="7">
    <source>
        <dbReference type="ARBA" id="ARBA00023157"/>
    </source>
</evidence>
<dbReference type="PROSITE" id="PS01286">
    <property type="entry name" value="FA58C_2"/>
    <property type="match status" value="1"/>
</dbReference>
<evidence type="ECO:0000256" key="3">
    <source>
        <dbReference type="ARBA" id="ARBA00022692"/>
    </source>
</evidence>
<dbReference type="InterPro" id="IPR057244">
    <property type="entry name" value="GAIN_B"/>
</dbReference>
<dbReference type="InterPro" id="IPR000421">
    <property type="entry name" value="FA58C"/>
</dbReference>
<dbReference type="InterPro" id="IPR001024">
    <property type="entry name" value="PLAT/LH2_dom"/>
</dbReference>
<keyword evidence="4 12" id="KW-0732">Signal</keyword>
<dbReference type="Pfam" id="PF08016">
    <property type="entry name" value="PKD_channel"/>
    <property type="match status" value="1"/>
</dbReference>
<dbReference type="PANTHER" id="PTHR10877:SF150">
    <property type="entry name" value="REJ DOMAIN-CONTAINING PROTEIN"/>
    <property type="match status" value="1"/>
</dbReference>